<dbReference type="RefSeq" id="WP_259060433.1">
    <property type="nucleotide sequence ID" value="NZ_CP102845.1"/>
</dbReference>
<dbReference type="EMBL" id="CP102845">
    <property type="protein sequence ID" value="UVF20021.1"/>
    <property type="molecule type" value="Genomic_DNA"/>
</dbReference>
<proteinExistence type="predicted"/>
<dbReference type="CDD" id="cd02440">
    <property type="entry name" value="AdoMet_MTases"/>
    <property type="match status" value="1"/>
</dbReference>
<name>A0ABY5RRZ8_9HYPH</name>
<reference evidence="1" key="1">
    <citation type="submission" date="2022-08" db="EMBL/GenBank/DDBJ databases">
        <title>Microvirga terrae sp. nov., isolated from soil.</title>
        <authorList>
            <person name="Kim K.H."/>
            <person name="Seo Y.L."/>
            <person name="Kim J.M."/>
            <person name="Lee J.K."/>
            <person name="Han D.M."/>
            <person name="Jeon C.O."/>
        </authorList>
    </citation>
    <scope>NUCLEOTIDE SEQUENCE</scope>
    <source>
        <strain evidence="1">R24</strain>
    </source>
</reference>
<keyword evidence="1" id="KW-0808">Transferase</keyword>
<dbReference type="InterPro" id="IPR029063">
    <property type="entry name" value="SAM-dependent_MTases_sf"/>
</dbReference>
<dbReference type="SUPFAM" id="SSF53335">
    <property type="entry name" value="S-adenosyl-L-methionine-dependent methyltransferases"/>
    <property type="match status" value="1"/>
</dbReference>
<dbReference type="Pfam" id="PF13489">
    <property type="entry name" value="Methyltransf_23"/>
    <property type="match status" value="1"/>
</dbReference>
<keyword evidence="2" id="KW-1185">Reference proteome</keyword>
<dbReference type="PANTHER" id="PTHR43861">
    <property type="entry name" value="TRANS-ACONITATE 2-METHYLTRANSFERASE-RELATED"/>
    <property type="match status" value="1"/>
</dbReference>
<dbReference type="GO" id="GO:0008168">
    <property type="term" value="F:methyltransferase activity"/>
    <property type="evidence" value="ECO:0007669"/>
    <property type="project" value="UniProtKB-KW"/>
</dbReference>
<gene>
    <name evidence="1" type="ORF">HPT29_002385</name>
</gene>
<evidence type="ECO:0000313" key="2">
    <source>
        <dbReference type="Proteomes" id="UP001017257"/>
    </source>
</evidence>
<dbReference type="Gene3D" id="3.40.50.150">
    <property type="entry name" value="Vaccinia Virus protein VP39"/>
    <property type="match status" value="1"/>
</dbReference>
<evidence type="ECO:0000313" key="1">
    <source>
        <dbReference type="EMBL" id="UVF20021.1"/>
    </source>
</evidence>
<organism evidence="1 2">
    <name type="scientific">Microvirga terrae</name>
    <dbReference type="NCBI Taxonomy" id="2740529"/>
    <lineage>
        <taxon>Bacteria</taxon>
        <taxon>Pseudomonadati</taxon>
        <taxon>Pseudomonadota</taxon>
        <taxon>Alphaproteobacteria</taxon>
        <taxon>Hyphomicrobiales</taxon>
        <taxon>Methylobacteriaceae</taxon>
        <taxon>Microvirga</taxon>
    </lineage>
</organism>
<sequence>MSQDRMSLPGTQGYGEEADGLVETYESLVFEDLYRPVLDLLPEPGRALDIGAGTGRDAAALARRGFRVHAVEPTPELRRHAQRLHAEPTIVWIDDGLPDLAQVRAGGERFDLILMTAVWMHLDEGERSRALPHLAELLAPRGRIVMTVRKGPVPAGRRMFEVPIDPLISQAGSLGLALLARHAFPDMRGRQGVSWTILAFERQNRV</sequence>
<accession>A0ABY5RRZ8</accession>
<dbReference type="GO" id="GO:0032259">
    <property type="term" value="P:methylation"/>
    <property type="evidence" value="ECO:0007669"/>
    <property type="project" value="UniProtKB-KW"/>
</dbReference>
<dbReference type="Proteomes" id="UP001017257">
    <property type="component" value="Chromosome"/>
</dbReference>
<keyword evidence="1" id="KW-0489">Methyltransferase</keyword>
<protein>
    <submittedName>
        <fullName evidence="1">Class I SAM-dependent methyltransferase</fullName>
    </submittedName>
</protein>